<dbReference type="AlphaFoldDB" id="A0A4Y2I1Q7"/>
<gene>
    <name evidence="1" type="ORF">AVEN_4667_1</name>
</gene>
<dbReference type="EMBL" id="BGPR01002308">
    <property type="protein sequence ID" value="GBM71362.1"/>
    <property type="molecule type" value="Genomic_DNA"/>
</dbReference>
<sequence length="94" mass="10495">MSSQPSRLFPRMEQSIHVWCCSNLYKNLHVEQLLITTYLPFSLWHVGTEGLQLQTTQLHSVYPRGVGGELSCPEFAEEDSAGGGAVSVNELKRC</sequence>
<dbReference type="Proteomes" id="UP000499080">
    <property type="component" value="Unassembled WGS sequence"/>
</dbReference>
<reference evidence="1 2" key="1">
    <citation type="journal article" date="2019" name="Sci. Rep.">
        <title>Orb-weaving spider Araneus ventricosus genome elucidates the spidroin gene catalogue.</title>
        <authorList>
            <person name="Kono N."/>
            <person name="Nakamura H."/>
            <person name="Ohtoshi R."/>
            <person name="Moran D.A.P."/>
            <person name="Shinohara A."/>
            <person name="Yoshida Y."/>
            <person name="Fujiwara M."/>
            <person name="Mori M."/>
            <person name="Tomita M."/>
            <person name="Arakawa K."/>
        </authorList>
    </citation>
    <scope>NUCLEOTIDE SEQUENCE [LARGE SCALE GENOMIC DNA]</scope>
</reference>
<organism evidence="1 2">
    <name type="scientific">Araneus ventricosus</name>
    <name type="common">Orbweaver spider</name>
    <name type="synonym">Epeira ventricosa</name>
    <dbReference type="NCBI Taxonomy" id="182803"/>
    <lineage>
        <taxon>Eukaryota</taxon>
        <taxon>Metazoa</taxon>
        <taxon>Ecdysozoa</taxon>
        <taxon>Arthropoda</taxon>
        <taxon>Chelicerata</taxon>
        <taxon>Arachnida</taxon>
        <taxon>Araneae</taxon>
        <taxon>Araneomorphae</taxon>
        <taxon>Entelegynae</taxon>
        <taxon>Araneoidea</taxon>
        <taxon>Araneidae</taxon>
        <taxon>Araneus</taxon>
    </lineage>
</organism>
<evidence type="ECO:0000313" key="2">
    <source>
        <dbReference type="Proteomes" id="UP000499080"/>
    </source>
</evidence>
<evidence type="ECO:0000313" key="1">
    <source>
        <dbReference type="EMBL" id="GBM71362.1"/>
    </source>
</evidence>
<keyword evidence="2" id="KW-1185">Reference proteome</keyword>
<accession>A0A4Y2I1Q7</accession>
<protein>
    <submittedName>
        <fullName evidence="1">Uncharacterized protein</fullName>
    </submittedName>
</protein>
<name>A0A4Y2I1Q7_ARAVE</name>
<proteinExistence type="predicted"/>
<comment type="caution">
    <text evidence="1">The sequence shown here is derived from an EMBL/GenBank/DDBJ whole genome shotgun (WGS) entry which is preliminary data.</text>
</comment>